<dbReference type="STRING" id="144026.SAMN04488568_10871"/>
<keyword evidence="3" id="KW-1185">Reference proteome</keyword>
<name>A0A1G9S150_9PROT</name>
<evidence type="ECO:0000256" key="1">
    <source>
        <dbReference type="SAM" id="Phobius"/>
    </source>
</evidence>
<feature type="transmembrane region" description="Helical" evidence="1">
    <location>
        <begin position="47"/>
        <end position="68"/>
    </location>
</feature>
<dbReference type="Pfam" id="PF20556">
    <property type="entry name" value="DUF6768"/>
    <property type="match status" value="1"/>
</dbReference>
<protein>
    <submittedName>
        <fullName evidence="2">Uncharacterized protein</fullName>
    </submittedName>
</protein>
<organism evidence="2 3">
    <name type="scientific">Maricaulis salignorans</name>
    <dbReference type="NCBI Taxonomy" id="144026"/>
    <lineage>
        <taxon>Bacteria</taxon>
        <taxon>Pseudomonadati</taxon>
        <taxon>Pseudomonadota</taxon>
        <taxon>Alphaproteobacteria</taxon>
        <taxon>Maricaulales</taxon>
        <taxon>Maricaulaceae</taxon>
        <taxon>Maricaulis</taxon>
    </lineage>
</organism>
<keyword evidence="1" id="KW-0812">Transmembrane</keyword>
<evidence type="ECO:0000313" key="2">
    <source>
        <dbReference type="EMBL" id="SDM29219.1"/>
    </source>
</evidence>
<dbReference type="OrthoDB" id="8447559at2"/>
<sequence length="129" mass="14165">MTASDKDLDAMIAEALDAEDRELLDQFGPEPGYFAQALGLFGGRLGWVMWVTYITNIAAAGLAIWAAWNLVGATDTLAAIRWGVATLAAMQVGLFMKGFLGQQMQNNRVIREVKRLELQLVRSQARHAV</sequence>
<evidence type="ECO:0000313" key="3">
    <source>
        <dbReference type="Proteomes" id="UP000199759"/>
    </source>
</evidence>
<keyword evidence="1" id="KW-0472">Membrane</keyword>
<dbReference type="RefSeq" id="WP_091769600.1">
    <property type="nucleotide sequence ID" value="NZ_FNHG01000008.1"/>
</dbReference>
<reference evidence="2 3" key="1">
    <citation type="submission" date="2016-10" db="EMBL/GenBank/DDBJ databases">
        <authorList>
            <person name="de Groot N.N."/>
        </authorList>
    </citation>
    <scope>NUCLEOTIDE SEQUENCE [LARGE SCALE GENOMIC DNA]</scope>
    <source>
        <strain evidence="2 3">DSM 16077</strain>
    </source>
</reference>
<dbReference type="EMBL" id="FNHG01000008">
    <property type="protein sequence ID" value="SDM29219.1"/>
    <property type="molecule type" value="Genomic_DNA"/>
</dbReference>
<dbReference type="Proteomes" id="UP000199759">
    <property type="component" value="Unassembled WGS sequence"/>
</dbReference>
<proteinExistence type="predicted"/>
<dbReference type="InterPro" id="IPR046659">
    <property type="entry name" value="DUF6768"/>
</dbReference>
<feature type="transmembrane region" description="Helical" evidence="1">
    <location>
        <begin position="80"/>
        <end position="100"/>
    </location>
</feature>
<gene>
    <name evidence="2" type="ORF">SAMN04488568_10871</name>
</gene>
<dbReference type="AlphaFoldDB" id="A0A1G9S150"/>
<accession>A0A1G9S150</accession>
<keyword evidence="1" id="KW-1133">Transmembrane helix</keyword>